<dbReference type="EMBL" id="KE747820">
    <property type="protein sequence ID" value="RMZ69695.1"/>
    <property type="molecule type" value="Genomic_DNA"/>
</dbReference>
<protein>
    <submittedName>
        <fullName evidence="2">Acyl-N-acyltransferase</fullName>
    </submittedName>
</protein>
<reference evidence="2 3" key="1">
    <citation type="journal article" date="2014" name="PLoS ONE">
        <title>De novo Genome Assembly of the Fungal Plant Pathogen Pyrenophora semeniperda.</title>
        <authorList>
            <person name="Soliai M.M."/>
            <person name="Meyer S.E."/>
            <person name="Udall J.A."/>
            <person name="Elzinga D.E."/>
            <person name="Hermansen R.A."/>
            <person name="Bodily P.M."/>
            <person name="Hart A.A."/>
            <person name="Coleman C.E."/>
        </authorList>
    </citation>
    <scope>NUCLEOTIDE SEQUENCE [LARGE SCALE GENOMIC DNA]</scope>
    <source>
        <strain evidence="2 3">CCB06</strain>
        <tissue evidence="2">Mycelium</tissue>
    </source>
</reference>
<evidence type="ECO:0000313" key="3">
    <source>
        <dbReference type="Proteomes" id="UP000265663"/>
    </source>
</evidence>
<organism evidence="2 3">
    <name type="scientific">Pyrenophora seminiperda CCB06</name>
    <dbReference type="NCBI Taxonomy" id="1302712"/>
    <lineage>
        <taxon>Eukaryota</taxon>
        <taxon>Fungi</taxon>
        <taxon>Dikarya</taxon>
        <taxon>Ascomycota</taxon>
        <taxon>Pezizomycotina</taxon>
        <taxon>Dothideomycetes</taxon>
        <taxon>Pleosporomycetidae</taxon>
        <taxon>Pleosporales</taxon>
        <taxon>Pleosporineae</taxon>
        <taxon>Pleosporaceae</taxon>
        <taxon>Pyrenophora</taxon>
    </lineage>
</organism>
<evidence type="ECO:0000259" key="1">
    <source>
        <dbReference type="Pfam" id="PF13302"/>
    </source>
</evidence>
<dbReference type="Gene3D" id="3.40.630.30">
    <property type="match status" value="1"/>
</dbReference>
<keyword evidence="2" id="KW-0808">Transferase</keyword>
<dbReference type="AlphaFoldDB" id="A0A3M7M5A6"/>
<dbReference type="InterPro" id="IPR000182">
    <property type="entry name" value="GNAT_dom"/>
</dbReference>
<gene>
    <name evidence="2" type="ORF">GMOD_00010389</name>
</gene>
<dbReference type="OrthoDB" id="4072826at2759"/>
<dbReference type="PANTHER" id="PTHR43792">
    <property type="entry name" value="GNAT FAMILY, PUTATIVE (AFU_ORTHOLOGUE AFUA_3G00765)-RELATED-RELATED"/>
    <property type="match status" value="1"/>
</dbReference>
<dbReference type="InterPro" id="IPR016181">
    <property type="entry name" value="Acyl_CoA_acyltransferase"/>
</dbReference>
<dbReference type="Proteomes" id="UP000265663">
    <property type="component" value="Unassembled WGS sequence"/>
</dbReference>
<dbReference type="GO" id="GO:0016747">
    <property type="term" value="F:acyltransferase activity, transferring groups other than amino-acyl groups"/>
    <property type="evidence" value="ECO:0007669"/>
    <property type="project" value="InterPro"/>
</dbReference>
<feature type="domain" description="N-acetyltransferase" evidence="1">
    <location>
        <begin position="33"/>
        <end position="202"/>
    </location>
</feature>
<sequence>MAATISSIPLSVSVEVSTTKPSHKNLMGFSSERLIFRPLLASDFTAYLAIYETETPLYDSGTSSTPSQSQSETFVRVTREYFLERKLIDYAMVGIFLKKSDGTEGELIGDGGVFFLDNKDEKWPEVYYVLKKEFRNKGYATEFLKKFLGVWWSLPREDTRMRVQAISLGKFFYRTEAKEQLGAEIHNSNKGSIRVIEKAGFEFCYNLGGEQEYGYWRLISPN</sequence>
<accession>A0A3M7M5A6</accession>
<proteinExistence type="predicted"/>
<name>A0A3M7M5A6_9PLEO</name>
<keyword evidence="3" id="KW-1185">Reference proteome</keyword>
<dbReference type="Pfam" id="PF13302">
    <property type="entry name" value="Acetyltransf_3"/>
    <property type="match status" value="1"/>
</dbReference>
<dbReference type="InterPro" id="IPR051531">
    <property type="entry name" value="N-acetyltransferase"/>
</dbReference>
<keyword evidence="2" id="KW-0012">Acyltransferase</keyword>
<dbReference type="SUPFAM" id="SSF55729">
    <property type="entry name" value="Acyl-CoA N-acyltransferases (Nat)"/>
    <property type="match status" value="1"/>
</dbReference>
<dbReference type="PANTHER" id="PTHR43792:SF1">
    <property type="entry name" value="N-ACETYLTRANSFERASE DOMAIN-CONTAINING PROTEIN"/>
    <property type="match status" value="1"/>
</dbReference>
<evidence type="ECO:0000313" key="2">
    <source>
        <dbReference type="EMBL" id="RMZ69695.1"/>
    </source>
</evidence>